<proteinExistence type="predicted"/>
<dbReference type="EMBL" id="AEUW02000001">
    <property type="protein sequence ID" value="EHJ51897.1"/>
    <property type="molecule type" value="Genomic_DNA"/>
</dbReference>
<reference evidence="2 3" key="1">
    <citation type="journal article" date="2014" name="Int. J. Syst. Evol. Microbiol.">
        <title>Phylogenomics and the dynamic genome evolution of the genus Streptococcus.</title>
        <authorList>
            <consortium name="The Broad Institute Genome Sequencing Platform"/>
            <person name="Richards V.P."/>
            <person name="Palmer S.R."/>
            <person name="Pavinski Bitar P.D."/>
            <person name="Qin X."/>
            <person name="Weinstock G.M."/>
            <person name="Highlander S.K."/>
            <person name="Town C.D."/>
            <person name="Burne R.A."/>
            <person name="Stanhope M.J."/>
        </authorList>
    </citation>
    <scope>NUCLEOTIDE SEQUENCE [LARGE SCALE GENOMIC DNA]</scope>
    <source>
        <strain evidence="2 3">NCTC 11558</strain>
    </source>
</reference>
<evidence type="ECO:0000313" key="3">
    <source>
        <dbReference type="Proteomes" id="UP000003573"/>
    </source>
</evidence>
<keyword evidence="1" id="KW-1133">Transmembrane helix</keyword>
<protein>
    <submittedName>
        <fullName evidence="2">Uncharacterized protein</fullName>
    </submittedName>
</protein>
<keyword evidence="3" id="KW-1185">Reference proteome</keyword>
<dbReference type="Proteomes" id="UP000003573">
    <property type="component" value="Unassembled WGS sequence"/>
</dbReference>
<name>G5JUZ2_9STRE</name>
<sequence>MGLFTDSLKIGAGLTLGSAAAELGVQKTLVIVEDKRLRQYNEYRSRLYDIIVREDLCRLEVDGRLQSRPYPFPEKATVLNFSELQKDILHLTQNFKGETLLKFMKWHPWLTALLFAILIIPFIPLLSYNALIGLIVFVTLFRLVFNRPKKFKRVLVEDGKQYWHIREYIRQALEIGELNPKQSIPKLLNARLVQQFPDTIEEIEANAFNYRHGFK</sequence>
<gene>
    <name evidence="2" type="ORF">STRMA_1377</name>
</gene>
<evidence type="ECO:0000313" key="2">
    <source>
        <dbReference type="EMBL" id="EHJ51897.1"/>
    </source>
</evidence>
<evidence type="ECO:0000256" key="1">
    <source>
        <dbReference type="SAM" id="Phobius"/>
    </source>
</evidence>
<accession>G5JUZ2</accession>
<organism evidence="2 3">
    <name type="scientific">Streptococcus macacae NCTC 11558</name>
    <dbReference type="NCBI Taxonomy" id="764298"/>
    <lineage>
        <taxon>Bacteria</taxon>
        <taxon>Bacillati</taxon>
        <taxon>Bacillota</taxon>
        <taxon>Bacilli</taxon>
        <taxon>Lactobacillales</taxon>
        <taxon>Streptococcaceae</taxon>
        <taxon>Streptococcus</taxon>
    </lineage>
</organism>
<keyword evidence="1" id="KW-0812">Transmembrane</keyword>
<comment type="caution">
    <text evidence="2">The sequence shown here is derived from an EMBL/GenBank/DDBJ whole genome shotgun (WGS) entry which is preliminary data.</text>
</comment>
<dbReference type="OrthoDB" id="2218324at2"/>
<keyword evidence="1" id="KW-0472">Membrane</keyword>
<dbReference type="RefSeq" id="WP_003079226.1">
    <property type="nucleotide sequence ID" value="NZ_AEUW02000001.1"/>
</dbReference>
<feature type="transmembrane region" description="Helical" evidence="1">
    <location>
        <begin position="106"/>
        <end position="123"/>
    </location>
</feature>
<dbReference type="AlphaFoldDB" id="G5JUZ2"/>